<sequence>MELNLTESPVEETPPAREEMRVSLNENPVVEVRNEAVAAEVVVAPPRVSLMALLEETDWSTGGIVGTTEMEIDDEVEEEKKDNKVEGKEGGRGYVQESFGLIEVTVLCAMASF</sequence>
<gene>
    <name evidence="1" type="ORF">IFM89_028125</name>
</gene>
<evidence type="ECO:0000313" key="2">
    <source>
        <dbReference type="Proteomes" id="UP000631114"/>
    </source>
</evidence>
<proteinExistence type="predicted"/>
<dbReference type="AlphaFoldDB" id="A0A835HX08"/>
<evidence type="ECO:0000313" key="1">
    <source>
        <dbReference type="EMBL" id="KAF9606749.1"/>
    </source>
</evidence>
<dbReference type="Proteomes" id="UP000631114">
    <property type="component" value="Unassembled WGS sequence"/>
</dbReference>
<dbReference type="EMBL" id="JADFTS010000005">
    <property type="protein sequence ID" value="KAF9606749.1"/>
    <property type="molecule type" value="Genomic_DNA"/>
</dbReference>
<accession>A0A835HX08</accession>
<organism evidence="1 2">
    <name type="scientific">Coptis chinensis</name>
    <dbReference type="NCBI Taxonomy" id="261450"/>
    <lineage>
        <taxon>Eukaryota</taxon>
        <taxon>Viridiplantae</taxon>
        <taxon>Streptophyta</taxon>
        <taxon>Embryophyta</taxon>
        <taxon>Tracheophyta</taxon>
        <taxon>Spermatophyta</taxon>
        <taxon>Magnoliopsida</taxon>
        <taxon>Ranunculales</taxon>
        <taxon>Ranunculaceae</taxon>
        <taxon>Coptidoideae</taxon>
        <taxon>Coptis</taxon>
    </lineage>
</organism>
<keyword evidence="2" id="KW-1185">Reference proteome</keyword>
<comment type="caution">
    <text evidence="1">The sequence shown here is derived from an EMBL/GenBank/DDBJ whole genome shotgun (WGS) entry which is preliminary data.</text>
</comment>
<reference evidence="1 2" key="1">
    <citation type="submission" date="2020-10" db="EMBL/GenBank/DDBJ databases">
        <title>The Coptis chinensis genome and diversification of protoberbering-type alkaloids.</title>
        <authorList>
            <person name="Wang B."/>
            <person name="Shu S."/>
            <person name="Song C."/>
            <person name="Liu Y."/>
        </authorList>
    </citation>
    <scope>NUCLEOTIDE SEQUENCE [LARGE SCALE GENOMIC DNA]</scope>
    <source>
        <strain evidence="1">HL-2020</strain>
        <tissue evidence="1">Leaf</tissue>
    </source>
</reference>
<protein>
    <submittedName>
        <fullName evidence="1">Uncharacterized protein</fullName>
    </submittedName>
</protein>
<name>A0A835HX08_9MAGN</name>